<evidence type="ECO:0000313" key="2">
    <source>
        <dbReference type="Proteomes" id="UP001168883"/>
    </source>
</evidence>
<organism evidence="1 2">
    <name type="scientific">Paenibacillus ehimensis</name>
    <dbReference type="NCBI Taxonomy" id="79264"/>
    <lineage>
        <taxon>Bacteria</taxon>
        <taxon>Bacillati</taxon>
        <taxon>Bacillota</taxon>
        <taxon>Bacilli</taxon>
        <taxon>Bacillales</taxon>
        <taxon>Paenibacillaceae</taxon>
        <taxon>Paenibacillus</taxon>
    </lineage>
</organism>
<name>A0ABT8VM19_9BACL</name>
<gene>
    <name evidence="1" type="ORF">Q3C12_33970</name>
</gene>
<accession>A0ABT8VM19</accession>
<geneLocation type="plasmid" evidence="1">
    <name>pLPM_part_2</name>
</geneLocation>
<keyword evidence="2" id="KW-1185">Reference proteome</keyword>
<proteinExistence type="predicted"/>
<dbReference type="Proteomes" id="UP001168883">
    <property type="component" value="Unassembled WGS sequence"/>
</dbReference>
<dbReference type="EMBL" id="JAUMKJ010000092">
    <property type="protein sequence ID" value="MDO3682006.1"/>
    <property type="molecule type" value="Genomic_DNA"/>
</dbReference>
<keyword evidence="1" id="KW-0614">Plasmid</keyword>
<evidence type="ECO:0000313" key="1">
    <source>
        <dbReference type="EMBL" id="MDO3682006.1"/>
    </source>
</evidence>
<reference evidence="1" key="1">
    <citation type="submission" date="2023-07" db="EMBL/GenBank/DDBJ databases">
        <authorList>
            <person name="Aktuganov G."/>
            <person name="Boyko T."/>
            <person name="Delegan Y."/>
            <person name="Galimzianova N."/>
            <person name="Gilvanova E."/>
            <person name="Korobov V."/>
            <person name="Kuzmina L."/>
            <person name="Melentiev A."/>
            <person name="Milman P."/>
            <person name="Ryabova A."/>
            <person name="Stupak E."/>
            <person name="Yasakov T."/>
            <person name="Zharikova N."/>
            <person name="Zhurenko E."/>
        </authorList>
    </citation>
    <scope>NUCLEOTIDE SEQUENCE</scope>
    <source>
        <strain evidence="1">IB-739</strain>
        <plasmid evidence="1">pLPM_part_2</plasmid>
    </source>
</reference>
<sequence length="89" mass="10762">MDYERNQDDKKIRRALRRSAERELVGETTYSVEVWEDAWSDYVYRMRRLEQLKAQGRYGYQLRKPRAALGRAIDRLRALDPEFCRHLGI</sequence>
<comment type="caution">
    <text evidence="1">The sequence shown here is derived from an EMBL/GenBank/DDBJ whole genome shotgun (WGS) entry which is preliminary data.</text>
</comment>
<protein>
    <submittedName>
        <fullName evidence="1">Uncharacterized protein</fullName>
    </submittedName>
</protein>
<dbReference type="RefSeq" id="WP_302881505.1">
    <property type="nucleotide sequence ID" value="NZ_JAUMKJ010000092.1"/>
</dbReference>